<dbReference type="Proteomes" id="UP000765509">
    <property type="component" value="Unassembled WGS sequence"/>
</dbReference>
<proteinExistence type="predicted"/>
<organism evidence="2 3">
    <name type="scientific">Austropuccinia psidii MF-1</name>
    <dbReference type="NCBI Taxonomy" id="1389203"/>
    <lineage>
        <taxon>Eukaryota</taxon>
        <taxon>Fungi</taxon>
        <taxon>Dikarya</taxon>
        <taxon>Basidiomycota</taxon>
        <taxon>Pucciniomycotina</taxon>
        <taxon>Pucciniomycetes</taxon>
        <taxon>Pucciniales</taxon>
        <taxon>Sphaerophragmiaceae</taxon>
        <taxon>Austropuccinia</taxon>
    </lineage>
</organism>
<gene>
    <name evidence="2" type="ORF">O181_055968</name>
</gene>
<dbReference type="AlphaFoldDB" id="A0A9Q3EC88"/>
<comment type="caution">
    <text evidence="2">The sequence shown here is derived from an EMBL/GenBank/DDBJ whole genome shotgun (WGS) entry which is preliminary data.</text>
</comment>
<evidence type="ECO:0000313" key="3">
    <source>
        <dbReference type="Proteomes" id="UP000765509"/>
    </source>
</evidence>
<accession>A0A9Q3EC88</accession>
<evidence type="ECO:0000313" key="2">
    <source>
        <dbReference type="EMBL" id="MBW0516253.1"/>
    </source>
</evidence>
<name>A0A9Q3EC88_9BASI</name>
<reference evidence="2" key="1">
    <citation type="submission" date="2021-03" db="EMBL/GenBank/DDBJ databases">
        <title>Draft genome sequence of rust myrtle Austropuccinia psidii MF-1, a brazilian biotype.</title>
        <authorList>
            <person name="Quecine M.C."/>
            <person name="Pachon D.M.R."/>
            <person name="Bonatelli M.L."/>
            <person name="Correr F.H."/>
            <person name="Franceschini L.M."/>
            <person name="Leite T.F."/>
            <person name="Margarido G.R.A."/>
            <person name="Almeida C.A."/>
            <person name="Ferrarezi J.A."/>
            <person name="Labate C.A."/>
        </authorList>
    </citation>
    <scope>NUCLEOTIDE SEQUENCE</scope>
    <source>
        <strain evidence="2">MF-1</strain>
    </source>
</reference>
<evidence type="ECO:0000256" key="1">
    <source>
        <dbReference type="SAM" id="MobiDB-lite"/>
    </source>
</evidence>
<protein>
    <submittedName>
        <fullName evidence="2">Uncharacterized protein</fullName>
    </submittedName>
</protein>
<keyword evidence="3" id="KW-1185">Reference proteome</keyword>
<sequence>MNSYLTVRKFLGHPDTCKLLNGWHPLMEKKNMILVTAEWRKNNPPPPNQMPKIAPVARSSNFNVKKQQQAQHKGKGKAPDTKPTARATESQILSSMPWKMYFRWPEQ</sequence>
<dbReference type="EMBL" id="AVOT02025138">
    <property type="protein sequence ID" value="MBW0516253.1"/>
    <property type="molecule type" value="Genomic_DNA"/>
</dbReference>
<feature type="region of interest" description="Disordered" evidence="1">
    <location>
        <begin position="63"/>
        <end position="90"/>
    </location>
</feature>